<dbReference type="GeneID" id="64594507"/>
<dbReference type="AlphaFoldDB" id="A0A9P7ADH0"/>
<dbReference type="RefSeq" id="XP_041154510.1">
    <property type="nucleotide sequence ID" value="XM_041300743.1"/>
</dbReference>
<organism evidence="1 2">
    <name type="scientific">Suillus plorans</name>
    <dbReference type="NCBI Taxonomy" id="116603"/>
    <lineage>
        <taxon>Eukaryota</taxon>
        <taxon>Fungi</taxon>
        <taxon>Dikarya</taxon>
        <taxon>Basidiomycota</taxon>
        <taxon>Agaricomycotina</taxon>
        <taxon>Agaricomycetes</taxon>
        <taxon>Agaricomycetidae</taxon>
        <taxon>Boletales</taxon>
        <taxon>Suillineae</taxon>
        <taxon>Suillaceae</taxon>
        <taxon>Suillus</taxon>
    </lineage>
</organism>
<keyword evidence="2" id="KW-1185">Reference proteome</keyword>
<evidence type="ECO:0000313" key="2">
    <source>
        <dbReference type="Proteomes" id="UP000719766"/>
    </source>
</evidence>
<sequence>MTAIRATIHNHALWSILEWRATSRREEFKFWAGAVRSDGRISEVSSGRRSSTHAAFLALHGAQCYDEAIQAFQIMMTKLDDATDVPTQKLRQQYLSPSEVAHDIRQVIDTQLENAPFRTLGTITELLCD</sequence>
<dbReference type="Proteomes" id="UP000719766">
    <property type="component" value="Unassembled WGS sequence"/>
</dbReference>
<protein>
    <submittedName>
        <fullName evidence="1">Uncharacterized protein</fullName>
    </submittedName>
</protein>
<comment type="caution">
    <text evidence="1">The sequence shown here is derived from an EMBL/GenBank/DDBJ whole genome shotgun (WGS) entry which is preliminary data.</text>
</comment>
<name>A0A9P7ADH0_9AGAM</name>
<dbReference type="EMBL" id="JABBWE010000083">
    <property type="protein sequence ID" value="KAG1787137.1"/>
    <property type="molecule type" value="Genomic_DNA"/>
</dbReference>
<proteinExistence type="predicted"/>
<gene>
    <name evidence="1" type="ORF">HD556DRAFT_1312969</name>
</gene>
<dbReference type="OrthoDB" id="2691330at2759"/>
<accession>A0A9P7ADH0</accession>
<evidence type="ECO:0000313" key="1">
    <source>
        <dbReference type="EMBL" id="KAG1787137.1"/>
    </source>
</evidence>
<reference evidence="1" key="1">
    <citation type="journal article" date="2020" name="New Phytol.">
        <title>Comparative genomics reveals dynamic genome evolution in host specialist ectomycorrhizal fungi.</title>
        <authorList>
            <person name="Lofgren L.A."/>
            <person name="Nguyen N.H."/>
            <person name="Vilgalys R."/>
            <person name="Ruytinx J."/>
            <person name="Liao H.L."/>
            <person name="Branco S."/>
            <person name="Kuo A."/>
            <person name="LaButti K."/>
            <person name="Lipzen A."/>
            <person name="Andreopoulos W."/>
            <person name="Pangilinan J."/>
            <person name="Riley R."/>
            <person name="Hundley H."/>
            <person name="Na H."/>
            <person name="Barry K."/>
            <person name="Grigoriev I.V."/>
            <person name="Stajich J.E."/>
            <person name="Kennedy P.G."/>
        </authorList>
    </citation>
    <scope>NUCLEOTIDE SEQUENCE</scope>
    <source>
        <strain evidence="1">S12</strain>
    </source>
</reference>